<proteinExistence type="predicted"/>
<reference evidence="1" key="1">
    <citation type="submission" date="2016-10" db="EMBL/GenBank/DDBJ databases">
        <authorList>
            <person name="Benchimol M."/>
            <person name="Almeida L.G."/>
            <person name="Vasconcelos A.T."/>
            <person name="Perreira-Neves A."/>
            <person name="Rosa I.A."/>
            <person name="Tasca T."/>
            <person name="Bogo M.R."/>
            <person name="de Souza W."/>
        </authorList>
    </citation>
    <scope>NUCLEOTIDE SEQUENCE [LARGE SCALE GENOMIC DNA]</scope>
    <source>
        <strain evidence="1">K</strain>
    </source>
</reference>
<evidence type="ECO:0000313" key="2">
    <source>
        <dbReference type="Proteomes" id="UP000179807"/>
    </source>
</evidence>
<sequence length="438" mass="50706">MADRFWTNQDSSETIITELKNPNNTLESLLKEKIVKWYKNSPTEKYIVEFITSNNNPEKILHYALMDFLEIDDFKQIHNCCVNILTQNIDRNGLKLKLLQNDGFLQKIVAFKDSEYKSNTKICSNYAKIIDVFTKGNSKYSSEAKIISENFGFLIDLLMENINILAFRELLIKYIMSPANYQNINEEIFIKLLEICNKNNPNVPLFKSKEKLFLALQTLLDIFEDKPSLFNLLDNPRFGTLLLKIGIDNFTSHPIISSNAFSLFNKIAEKTKKKDFTAITDSFHFSVNSLNIASPNALKIFPKSISAFIPAFFEMKCSTFMNERIVSIIHGMPINDLKSFVSEFHINVLIMQFFSSYVNSKTNGHFLELGKLLADNKIICCNEHEIDWNLFLLQKLNIRRTKANKKSEIRISTEKKVVHFSDLMPIKDIDIYKSYRPS</sequence>
<name>A0A1J4K3Z8_9EUKA</name>
<comment type="caution">
    <text evidence="1">The sequence shown here is derived from an EMBL/GenBank/DDBJ whole genome shotgun (WGS) entry which is preliminary data.</text>
</comment>
<dbReference type="VEuPathDB" id="TrichDB:TRFO_05833"/>
<protein>
    <submittedName>
        <fullName evidence="1">Uncharacterized protein</fullName>
    </submittedName>
</protein>
<organism evidence="1 2">
    <name type="scientific">Tritrichomonas foetus</name>
    <dbReference type="NCBI Taxonomy" id="1144522"/>
    <lineage>
        <taxon>Eukaryota</taxon>
        <taxon>Metamonada</taxon>
        <taxon>Parabasalia</taxon>
        <taxon>Tritrichomonadida</taxon>
        <taxon>Tritrichomonadidae</taxon>
        <taxon>Tritrichomonas</taxon>
    </lineage>
</organism>
<evidence type="ECO:0000313" key="1">
    <source>
        <dbReference type="EMBL" id="OHT05690.1"/>
    </source>
</evidence>
<dbReference type="EMBL" id="MLAK01000749">
    <property type="protein sequence ID" value="OHT05690.1"/>
    <property type="molecule type" value="Genomic_DNA"/>
</dbReference>
<dbReference type="RefSeq" id="XP_068358826.1">
    <property type="nucleotide sequence ID" value="XM_068492731.1"/>
</dbReference>
<dbReference type="AlphaFoldDB" id="A0A1J4K3Z8"/>
<gene>
    <name evidence="1" type="ORF">TRFO_05833</name>
</gene>
<dbReference type="Proteomes" id="UP000179807">
    <property type="component" value="Unassembled WGS sequence"/>
</dbReference>
<keyword evidence="2" id="KW-1185">Reference proteome</keyword>
<dbReference type="GeneID" id="94827435"/>
<accession>A0A1J4K3Z8</accession>